<feature type="compositionally biased region" description="Polar residues" evidence="1">
    <location>
        <begin position="71"/>
        <end position="83"/>
    </location>
</feature>
<organism evidence="2 3">
    <name type="scientific">Lomentospora prolificans</name>
    <dbReference type="NCBI Taxonomy" id="41688"/>
    <lineage>
        <taxon>Eukaryota</taxon>
        <taxon>Fungi</taxon>
        <taxon>Dikarya</taxon>
        <taxon>Ascomycota</taxon>
        <taxon>Pezizomycotina</taxon>
        <taxon>Sordariomycetes</taxon>
        <taxon>Hypocreomycetidae</taxon>
        <taxon>Microascales</taxon>
        <taxon>Microascaceae</taxon>
        <taxon>Lomentospora</taxon>
    </lineage>
</organism>
<comment type="caution">
    <text evidence="2">The sequence shown here is derived from an EMBL/GenBank/DDBJ whole genome shotgun (WGS) entry which is preliminary data.</text>
</comment>
<feature type="compositionally biased region" description="Basic residues" evidence="1">
    <location>
        <begin position="1"/>
        <end position="10"/>
    </location>
</feature>
<feature type="region of interest" description="Disordered" evidence="1">
    <location>
        <begin position="123"/>
        <end position="149"/>
    </location>
</feature>
<evidence type="ECO:0000313" key="2">
    <source>
        <dbReference type="EMBL" id="PKS09489.1"/>
    </source>
</evidence>
<keyword evidence="3" id="KW-1185">Reference proteome</keyword>
<dbReference type="Proteomes" id="UP000233524">
    <property type="component" value="Unassembled WGS sequence"/>
</dbReference>
<accession>A0A2N3NAM7</accession>
<evidence type="ECO:0000313" key="3">
    <source>
        <dbReference type="Proteomes" id="UP000233524"/>
    </source>
</evidence>
<dbReference type="VEuPathDB" id="FungiDB:jhhlp_004106"/>
<dbReference type="STRING" id="41688.A0A2N3NAM7"/>
<feature type="compositionally biased region" description="Basic and acidic residues" evidence="1">
    <location>
        <begin position="88"/>
        <end position="97"/>
    </location>
</feature>
<dbReference type="EMBL" id="NLAX01000010">
    <property type="protein sequence ID" value="PKS09489.1"/>
    <property type="molecule type" value="Genomic_DNA"/>
</dbReference>
<dbReference type="AlphaFoldDB" id="A0A2N3NAM7"/>
<dbReference type="OrthoDB" id="5350396at2759"/>
<feature type="region of interest" description="Disordered" evidence="1">
    <location>
        <begin position="1"/>
        <end position="111"/>
    </location>
</feature>
<protein>
    <submittedName>
        <fullName evidence="2">Uncharacterized protein</fullName>
    </submittedName>
</protein>
<evidence type="ECO:0000256" key="1">
    <source>
        <dbReference type="SAM" id="MobiDB-lite"/>
    </source>
</evidence>
<feature type="compositionally biased region" description="Low complexity" evidence="1">
    <location>
        <begin position="31"/>
        <end position="43"/>
    </location>
</feature>
<reference evidence="2 3" key="1">
    <citation type="journal article" date="2017" name="G3 (Bethesda)">
        <title>First Draft Genome Sequence of the Pathogenic Fungus Lomentospora prolificans (Formerly Scedosporium prolificans).</title>
        <authorList>
            <person name="Luo R."/>
            <person name="Zimin A."/>
            <person name="Workman R."/>
            <person name="Fan Y."/>
            <person name="Pertea G."/>
            <person name="Grossman N."/>
            <person name="Wear M.P."/>
            <person name="Jia B."/>
            <person name="Miller H."/>
            <person name="Casadevall A."/>
            <person name="Timp W."/>
            <person name="Zhang S.X."/>
            <person name="Salzberg S.L."/>
        </authorList>
    </citation>
    <scope>NUCLEOTIDE SEQUENCE [LARGE SCALE GENOMIC DNA]</scope>
    <source>
        <strain evidence="2 3">JHH-5317</strain>
    </source>
</reference>
<name>A0A2N3NAM7_9PEZI</name>
<gene>
    <name evidence="2" type="ORF">jhhlp_004106</name>
</gene>
<feature type="compositionally biased region" description="Basic and acidic residues" evidence="1">
    <location>
        <begin position="659"/>
        <end position="676"/>
    </location>
</feature>
<feature type="region of interest" description="Disordered" evidence="1">
    <location>
        <begin position="649"/>
        <end position="676"/>
    </location>
</feature>
<sequence length="676" mass="76159">MPLAPKKKAAASRSIKNYFSPAPTPQNAPILSQASSSALSSFSVTPTPPEPSLPRHLSERTSPSPKGEIVVQTSPSRSDSVSLPVTPRKPEPRKPVSRDVVIAASDDDDSDVSFEPLEDLLAGHANPTTPAKNRTATGTFSTPQRPRAESLFSSPLTIQPREPQFKMADLLDAAKRDSNIDARLSRFHEREKDADTKRAEVKLAGDSLRRTLEATVGDEHDHRLDKVVRAVERTESVSKRRGWFFFNQTAATQLPNRQPFPSRTVASVSGRQPPTKSAKDLDLDCLNKSLRLTKSTLPDDLFLWLLDELCTEKSGVRRDGMFELVRNFKGEVIKTKLTPKYLEGLFLRLGASQDIESLADQQELRPIRAPDEGFYRRDWQCLCAVLNVIWALSERLTVDSSSYLIQLLIAMAVDPELLHDQEVMVSYRNVLCQLVSTLPMEEWDGVEQCEEISSTIYHSFIPASMRLRSLQFLPPTSPRMHDLRRRMAAVYFFDDMSFAKQTSHYSFTLADVRKRLQSSRFKIRPDTDYAELRALILLLDMTIDSGFKSDISDPLQHDIARNTFDVEVDNITSFLKELARSINDAGMKSIVPMEAKLAMEWVGERLTYTVRSKPVPKISIYDIPRQHSPDTSLPRQQVYMKSFLQGRLKEAKSSSATGSRRESPTSDKFRESNSVV</sequence>
<dbReference type="InParanoid" id="A0A2N3NAM7"/>
<feature type="compositionally biased region" description="Polar residues" evidence="1">
    <location>
        <begin position="126"/>
        <end position="144"/>
    </location>
</feature>
<proteinExistence type="predicted"/>